<dbReference type="Gene3D" id="2.130.10.10">
    <property type="entry name" value="YVTN repeat-like/Quinoprotein amine dehydrogenase"/>
    <property type="match status" value="1"/>
</dbReference>
<dbReference type="AlphaFoldDB" id="A0A6A7BTF9"/>
<dbReference type="InterPro" id="IPR027417">
    <property type="entry name" value="P-loop_NTPase"/>
</dbReference>
<feature type="non-terminal residue" evidence="5">
    <location>
        <position position="1"/>
    </location>
</feature>
<dbReference type="SUPFAM" id="SSF50978">
    <property type="entry name" value="WD40 repeat-like"/>
    <property type="match status" value="1"/>
</dbReference>
<dbReference type="Pfam" id="PF00400">
    <property type="entry name" value="WD40"/>
    <property type="match status" value="2"/>
</dbReference>
<dbReference type="InterPro" id="IPR015943">
    <property type="entry name" value="WD40/YVTN_repeat-like_dom_sf"/>
</dbReference>
<evidence type="ECO:0000313" key="6">
    <source>
        <dbReference type="Proteomes" id="UP000799421"/>
    </source>
</evidence>
<dbReference type="Gene3D" id="3.40.50.300">
    <property type="entry name" value="P-loop containing nucleotide triphosphate hydrolases"/>
    <property type="match status" value="1"/>
</dbReference>
<dbReference type="EMBL" id="MU006020">
    <property type="protein sequence ID" value="KAF2858019.1"/>
    <property type="molecule type" value="Genomic_DNA"/>
</dbReference>
<dbReference type="InterPro" id="IPR001680">
    <property type="entry name" value="WD40_rpt"/>
</dbReference>
<dbReference type="Pfam" id="PF24883">
    <property type="entry name" value="NPHP3_N"/>
    <property type="match status" value="1"/>
</dbReference>
<reference evidence="5" key="1">
    <citation type="journal article" date="2020" name="Stud. Mycol.">
        <title>101 Dothideomycetes genomes: a test case for predicting lifestyles and emergence of pathogens.</title>
        <authorList>
            <person name="Haridas S."/>
            <person name="Albert R."/>
            <person name="Binder M."/>
            <person name="Bloem J."/>
            <person name="Labutti K."/>
            <person name="Salamov A."/>
            <person name="Andreopoulos B."/>
            <person name="Baker S."/>
            <person name="Barry K."/>
            <person name="Bills G."/>
            <person name="Bluhm B."/>
            <person name="Cannon C."/>
            <person name="Castanera R."/>
            <person name="Culley D."/>
            <person name="Daum C."/>
            <person name="Ezra D."/>
            <person name="Gonzalez J."/>
            <person name="Henrissat B."/>
            <person name="Kuo A."/>
            <person name="Liang C."/>
            <person name="Lipzen A."/>
            <person name="Lutzoni F."/>
            <person name="Magnuson J."/>
            <person name="Mondo S."/>
            <person name="Nolan M."/>
            <person name="Ohm R."/>
            <person name="Pangilinan J."/>
            <person name="Park H.-J."/>
            <person name="Ramirez L."/>
            <person name="Alfaro M."/>
            <person name="Sun H."/>
            <person name="Tritt A."/>
            <person name="Yoshinaga Y."/>
            <person name="Zwiers L.-H."/>
            <person name="Turgeon B."/>
            <person name="Goodwin S."/>
            <person name="Spatafora J."/>
            <person name="Crous P."/>
            <person name="Grigoriev I."/>
        </authorList>
    </citation>
    <scope>NUCLEOTIDE SEQUENCE</scope>
    <source>
        <strain evidence="5">CBS 480.64</strain>
    </source>
</reference>
<keyword evidence="6" id="KW-1185">Reference proteome</keyword>
<protein>
    <recommendedName>
        <fullName evidence="4">Nephrocystin 3-like N-terminal domain-containing protein</fullName>
    </recommendedName>
</protein>
<proteinExistence type="predicted"/>
<evidence type="ECO:0000313" key="5">
    <source>
        <dbReference type="EMBL" id="KAF2858019.1"/>
    </source>
</evidence>
<feature type="non-terminal residue" evidence="5">
    <location>
        <position position="622"/>
    </location>
</feature>
<evidence type="ECO:0000256" key="3">
    <source>
        <dbReference type="PROSITE-ProRule" id="PRU00221"/>
    </source>
</evidence>
<dbReference type="InterPro" id="IPR056884">
    <property type="entry name" value="NPHP3-like_N"/>
</dbReference>
<dbReference type="PROSITE" id="PS50294">
    <property type="entry name" value="WD_REPEATS_REGION"/>
    <property type="match status" value="2"/>
</dbReference>
<dbReference type="InterPro" id="IPR036322">
    <property type="entry name" value="WD40_repeat_dom_sf"/>
</dbReference>
<keyword evidence="1 3" id="KW-0853">WD repeat</keyword>
<feature type="domain" description="Nephrocystin 3-like N-terminal" evidence="4">
    <location>
        <begin position="1"/>
        <end position="147"/>
    </location>
</feature>
<dbReference type="SUPFAM" id="SSF52540">
    <property type="entry name" value="P-loop containing nucleoside triphosphate hydrolases"/>
    <property type="match status" value="1"/>
</dbReference>
<dbReference type="OrthoDB" id="674604at2759"/>
<dbReference type="Proteomes" id="UP000799421">
    <property type="component" value="Unassembled WGS sequence"/>
</dbReference>
<feature type="repeat" description="WD" evidence="3">
    <location>
        <begin position="591"/>
        <end position="622"/>
    </location>
</feature>
<dbReference type="PANTHER" id="PTHR10039">
    <property type="entry name" value="AMELOGENIN"/>
    <property type="match status" value="1"/>
</dbReference>
<dbReference type="PROSITE" id="PS00678">
    <property type="entry name" value="WD_REPEATS_1"/>
    <property type="match status" value="1"/>
</dbReference>
<accession>A0A6A7BTF9</accession>
<sequence>IFWLSGKAGTGKSTIARTVADELARQGYLVGSFFFKRGHGELGRARSLFPTIARQMADFVPSISHKIAAASKGSPPVIERAPTTQFETLIQGSLLGYSTGSATDIRAIVIDALDECEDWGAIGHAMTLWPRLRAQSSMNLRVFVTSRSDNKIGDKLSKLGHKDLQHERLEDWQLGTIEDDLRLFCYDELRRLREQSRKESSLDELEDDWPGESSVDKLVEISKPLFIAASTIFKEVSNNPRKRLREWVGRLNFAKTDTLTVIYSDILIQAAKFDKEWLQWFSQVIKPIALLHSPLTIPALGNLLGEGDNNVVLSALKPLSVIEFPSGKEVKAGSRAAVRVYHESFRDFLMDPNLKGKSQFWVNEGETHGILLTRCLDLLKNKLDRDVCKLKDAATKRKGVSAEDVEKHIPESVQYACRYWTSHAVESKKKLEDGGQIDRFLRASFLHWTEAMAWLDKLGEMVASLRQLQRAIDSQSSPKLHAFVADALRWVPANRDLINDVPLQTFLSALAFAPSNSVVRNSFRSDMEEFLQVWPPGATDWGFELQTLRGHAEWILSITPSIDGRRLVTIADDNTVRLWDVESGTEEKQKFPGHTREISAIAISADGQNFASASYDKTVGIW</sequence>
<evidence type="ECO:0000256" key="1">
    <source>
        <dbReference type="ARBA" id="ARBA00022574"/>
    </source>
</evidence>
<dbReference type="InterPro" id="IPR019775">
    <property type="entry name" value="WD40_repeat_CS"/>
</dbReference>
<evidence type="ECO:0000256" key="2">
    <source>
        <dbReference type="ARBA" id="ARBA00022737"/>
    </source>
</evidence>
<evidence type="ECO:0000259" key="4">
    <source>
        <dbReference type="Pfam" id="PF24883"/>
    </source>
</evidence>
<dbReference type="PANTHER" id="PTHR10039:SF15">
    <property type="entry name" value="NACHT DOMAIN-CONTAINING PROTEIN"/>
    <property type="match status" value="1"/>
</dbReference>
<organism evidence="5 6">
    <name type="scientific">Piedraia hortae CBS 480.64</name>
    <dbReference type="NCBI Taxonomy" id="1314780"/>
    <lineage>
        <taxon>Eukaryota</taxon>
        <taxon>Fungi</taxon>
        <taxon>Dikarya</taxon>
        <taxon>Ascomycota</taxon>
        <taxon>Pezizomycotina</taxon>
        <taxon>Dothideomycetes</taxon>
        <taxon>Dothideomycetidae</taxon>
        <taxon>Capnodiales</taxon>
        <taxon>Piedraiaceae</taxon>
        <taxon>Piedraia</taxon>
    </lineage>
</organism>
<name>A0A6A7BTF9_9PEZI</name>
<feature type="repeat" description="WD" evidence="3">
    <location>
        <begin position="548"/>
        <end position="589"/>
    </location>
</feature>
<dbReference type="PROSITE" id="PS50082">
    <property type="entry name" value="WD_REPEATS_2"/>
    <property type="match status" value="2"/>
</dbReference>
<keyword evidence="2" id="KW-0677">Repeat</keyword>
<gene>
    <name evidence="5" type="ORF">K470DRAFT_199906</name>
</gene>
<dbReference type="SMART" id="SM00320">
    <property type="entry name" value="WD40"/>
    <property type="match status" value="2"/>
</dbReference>